<protein>
    <recommendedName>
        <fullName evidence="2">glutamate racemase</fullName>
        <ecNumber evidence="2">5.1.1.3</ecNumber>
    </recommendedName>
</protein>
<evidence type="ECO:0000256" key="3">
    <source>
        <dbReference type="ARBA" id="ARBA00022960"/>
    </source>
</evidence>
<dbReference type="PANTHER" id="PTHR21198">
    <property type="entry name" value="GLUTAMATE RACEMASE"/>
    <property type="match status" value="1"/>
</dbReference>
<name>A0A381S9N1_9ZZZZ</name>
<dbReference type="EC" id="5.1.1.3" evidence="2"/>
<dbReference type="PANTHER" id="PTHR21198:SF3">
    <property type="entry name" value="GLUTAMATE RACEMASE"/>
    <property type="match status" value="1"/>
</dbReference>
<accession>A0A381S9N1</accession>
<organism evidence="7">
    <name type="scientific">marine metagenome</name>
    <dbReference type="NCBI Taxonomy" id="408172"/>
    <lineage>
        <taxon>unclassified sequences</taxon>
        <taxon>metagenomes</taxon>
        <taxon>ecological metagenomes</taxon>
    </lineage>
</organism>
<dbReference type="PROSITE" id="PS00923">
    <property type="entry name" value="ASP_GLU_RACEMASE_1"/>
    <property type="match status" value="1"/>
</dbReference>
<evidence type="ECO:0000256" key="2">
    <source>
        <dbReference type="ARBA" id="ARBA00013090"/>
    </source>
</evidence>
<keyword evidence="5" id="KW-0413">Isomerase</keyword>
<dbReference type="EMBL" id="UINC01002839">
    <property type="protein sequence ID" value="SVA00805.1"/>
    <property type="molecule type" value="Genomic_DNA"/>
</dbReference>
<keyword evidence="4" id="KW-0573">Peptidoglycan synthesis</keyword>
<dbReference type="GO" id="GO:0071555">
    <property type="term" value="P:cell wall organization"/>
    <property type="evidence" value="ECO:0007669"/>
    <property type="project" value="UniProtKB-KW"/>
</dbReference>
<dbReference type="Pfam" id="PF01177">
    <property type="entry name" value="Asp_Glu_race"/>
    <property type="match status" value="1"/>
</dbReference>
<gene>
    <name evidence="7" type="ORF">METZ01_LOCUS53659</name>
</gene>
<evidence type="ECO:0000256" key="1">
    <source>
        <dbReference type="ARBA" id="ARBA00001602"/>
    </source>
</evidence>
<dbReference type="InterPro" id="IPR018187">
    <property type="entry name" value="Asp/Glu_racemase_AS_1"/>
</dbReference>
<evidence type="ECO:0000256" key="6">
    <source>
        <dbReference type="ARBA" id="ARBA00023316"/>
    </source>
</evidence>
<dbReference type="SUPFAM" id="SSF53681">
    <property type="entry name" value="Aspartate/glutamate racemase"/>
    <property type="match status" value="2"/>
</dbReference>
<dbReference type="InterPro" id="IPR001920">
    <property type="entry name" value="Asp/Glu_race"/>
</dbReference>
<sequence length="259" mass="28672">MNNSPIGIFDSGIGGLSILKEINRVLPNENTIYLADNKNCPYGNKDISDIIKLSLKNASVLIKMNCKIIVVACNTATTNAIKEIRNSFSVPVIGIEPAIKPAILNTKTNKIGVLATEMTLTSNLFNQTSNKFSDNIEIIEQIGFGLVNLIEKGNINKENTKQLLKSYIDPMLDSNIDQLVLGCTHYHFLIPIIRQIIPEKITIQDPNKAIAKQIKKILKSENLENSLKSNYKNKVYANGNTEIINTIINSNGEVNSLDF</sequence>
<dbReference type="Gene3D" id="3.40.50.1860">
    <property type="match status" value="2"/>
</dbReference>
<dbReference type="HAMAP" id="MF_00258">
    <property type="entry name" value="Glu_racemase"/>
    <property type="match status" value="1"/>
</dbReference>
<keyword evidence="6" id="KW-0961">Cell wall biogenesis/degradation</keyword>
<evidence type="ECO:0000256" key="5">
    <source>
        <dbReference type="ARBA" id="ARBA00023235"/>
    </source>
</evidence>
<dbReference type="AlphaFoldDB" id="A0A381S9N1"/>
<dbReference type="NCBIfam" id="TIGR00067">
    <property type="entry name" value="glut_race"/>
    <property type="match status" value="1"/>
</dbReference>
<keyword evidence="3" id="KW-0133">Cell shape</keyword>
<dbReference type="InterPro" id="IPR004391">
    <property type="entry name" value="Glu_race"/>
</dbReference>
<dbReference type="GO" id="GO:0008881">
    <property type="term" value="F:glutamate racemase activity"/>
    <property type="evidence" value="ECO:0007669"/>
    <property type="project" value="UniProtKB-EC"/>
</dbReference>
<reference evidence="7" key="1">
    <citation type="submission" date="2018-05" db="EMBL/GenBank/DDBJ databases">
        <authorList>
            <person name="Lanie J.A."/>
            <person name="Ng W.-L."/>
            <person name="Kazmierczak K.M."/>
            <person name="Andrzejewski T.M."/>
            <person name="Davidsen T.M."/>
            <person name="Wayne K.J."/>
            <person name="Tettelin H."/>
            <person name="Glass J.I."/>
            <person name="Rusch D."/>
            <person name="Podicherti R."/>
            <person name="Tsui H.-C.T."/>
            <person name="Winkler M.E."/>
        </authorList>
    </citation>
    <scope>NUCLEOTIDE SEQUENCE</scope>
</reference>
<comment type="catalytic activity">
    <reaction evidence="1">
        <text>L-glutamate = D-glutamate</text>
        <dbReference type="Rhea" id="RHEA:12813"/>
        <dbReference type="ChEBI" id="CHEBI:29985"/>
        <dbReference type="ChEBI" id="CHEBI:29986"/>
        <dbReference type="EC" id="5.1.1.3"/>
    </reaction>
</comment>
<proteinExistence type="inferred from homology"/>
<evidence type="ECO:0000256" key="4">
    <source>
        <dbReference type="ARBA" id="ARBA00022984"/>
    </source>
</evidence>
<dbReference type="GO" id="GO:0008360">
    <property type="term" value="P:regulation of cell shape"/>
    <property type="evidence" value="ECO:0007669"/>
    <property type="project" value="UniProtKB-KW"/>
</dbReference>
<dbReference type="InterPro" id="IPR015942">
    <property type="entry name" value="Asp/Glu/hydantoin_racemase"/>
</dbReference>
<dbReference type="FunFam" id="3.40.50.1860:FF:000001">
    <property type="entry name" value="Glutamate racemase"/>
    <property type="match status" value="1"/>
</dbReference>
<evidence type="ECO:0000313" key="7">
    <source>
        <dbReference type="EMBL" id="SVA00805.1"/>
    </source>
</evidence>
<dbReference type="GO" id="GO:0009252">
    <property type="term" value="P:peptidoglycan biosynthetic process"/>
    <property type="evidence" value="ECO:0007669"/>
    <property type="project" value="UniProtKB-KW"/>
</dbReference>